<dbReference type="PANTHER" id="PTHR11102:SF160">
    <property type="entry name" value="ERAD-ASSOCIATED E3 UBIQUITIN-PROTEIN LIGASE COMPONENT HRD3"/>
    <property type="match status" value="1"/>
</dbReference>
<dbReference type="InterPro" id="IPR006597">
    <property type="entry name" value="Sel1-like"/>
</dbReference>
<gene>
    <name evidence="1" type="ORF">H8E79_06620</name>
</gene>
<accession>A0A8J6TE69</accession>
<name>A0A8J6TE69_9BACT</name>
<dbReference type="Gene3D" id="1.25.40.10">
    <property type="entry name" value="Tetratricopeptide repeat domain"/>
    <property type="match status" value="1"/>
</dbReference>
<dbReference type="SMART" id="SM00671">
    <property type="entry name" value="SEL1"/>
    <property type="match status" value="3"/>
</dbReference>
<dbReference type="PANTHER" id="PTHR11102">
    <property type="entry name" value="SEL-1-LIKE PROTEIN"/>
    <property type="match status" value="1"/>
</dbReference>
<dbReference type="Proteomes" id="UP000599024">
    <property type="component" value="Unassembled WGS sequence"/>
</dbReference>
<evidence type="ECO:0000313" key="1">
    <source>
        <dbReference type="EMBL" id="MBC8208824.1"/>
    </source>
</evidence>
<evidence type="ECO:0000313" key="2">
    <source>
        <dbReference type="Proteomes" id="UP000599024"/>
    </source>
</evidence>
<dbReference type="Pfam" id="PF08238">
    <property type="entry name" value="Sel1"/>
    <property type="match status" value="3"/>
</dbReference>
<dbReference type="EMBL" id="JACNLK010000055">
    <property type="protein sequence ID" value="MBC8208824.1"/>
    <property type="molecule type" value="Genomic_DNA"/>
</dbReference>
<reference evidence="1 2" key="1">
    <citation type="submission" date="2020-08" db="EMBL/GenBank/DDBJ databases">
        <title>Bridging the membrane lipid divide: bacteria of the FCB group superphylum have the potential to synthesize archaeal ether lipids.</title>
        <authorList>
            <person name="Villanueva L."/>
            <person name="Von Meijenfeldt F.A.B."/>
            <person name="Westbye A.B."/>
            <person name="Yadav S."/>
            <person name="Hopmans E.C."/>
            <person name="Dutilh B.E."/>
            <person name="Sinninghe Damste J.S."/>
        </authorList>
    </citation>
    <scope>NUCLEOTIDE SEQUENCE [LARGE SCALE GENOMIC DNA]</scope>
    <source>
        <strain evidence="1">NIOZ-UU81</strain>
    </source>
</reference>
<comment type="caution">
    <text evidence="1">The sequence shown here is derived from an EMBL/GenBank/DDBJ whole genome shotgun (WGS) entry which is preliminary data.</text>
</comment>
<dbReference type="SUPFAM" id="SSF81901">
    <property type="entry name" value="HCP-like"/>
    <property type="match status" value="1"/>
</dbReference>
<dbReference type="AlphaFoldDB" id="A0A8J6TE69"/>
<dbReference type="InterPro" id="IPR050767">
    <property type="entry name" value="Sel1_AlgK"/>
</dbReference>
<proteinExistence type="predicted"/>
<dbReference type="InterPro" id="IPR011990">
    <property type="entry name" value="TPR-like_helical_dom_sf"/>
</dbReference>
<organism evidence="1 2">
    <name type="scientific">Candidatus Desulfatifera sulfidica</name>
    <dbReference type="NCBI Taxonomy" id="2841691"/>
    <lineage>
        <taxon>Bacteria</taxon>
        <taxon>Pseudomonadati</taxon>
        <taxon>Thermodesulfobacteriota</taxon>
        <taxon>Desulfobulbia</taxon>
        <taxon>Desulfobulbales</taxon>
        <taxon>Desulfobulbaceae</taxon>
        <taxon>Candidatus Desulfatifera</taxon>
    </lineage>
</organism>
<sequence length="173" mass="18533">MLPCAGVSETSDLDREDQILELAMAGDAGAQFSLALRYEFGAPGVVPDTAVSAAWFKKAAEGGISGAYLYLGLKYENGSGITQNLRQAAICYCQAADDDWAAARYFLAVLYQDGRGVPQDDRIALAWYRLAAEQGYPGAEEGVKEMSDRMGQEFLTDLAGNDLILTKKACAGL</sequence>
<protein>
    <submittedName>
        <fullName evidence="1">Sel1 repeat family protein</fullName>
    </submittedName>
</protein>